<dbReference type="SUPFAM" id="SSF56601">
    <property type="entry name" value="beta-lactamase/transpeptidase-like"/>
    <property type="match status" value="1"/>
</dbReference>
<comment type="caution">
    <text evidence="3">The sequence shown here is derived from an EMBL/GenBank/DDBJ whole genome shotgun (WGS) entry which is preliminary data.</text>
</comment>
<dbReference type="InterPro" id="IPR050789">
    <property type="entry name" value="Diverse_Enzym_Activities"/>
</dbReference>
<organism evidence="3 4">
    <name type="scientific">Alkalimonas mucilaginosa</name>
    <dbReference type="NCBI Taxonomy" id="3057676"/>
    <lineage>
        <taxon>Bacteria</taxon>
        <taxon>Pseudomonadati</taxon>
        <taxon>Pseudomonadota</taxon>
        <taxon>Gammaproteobacteria</taxon>
        <taxon>Alkalimonas</taxon>
    </lineage>
</organism>
<evidence type="ECO:0000256" key="1">
    <source>
        <dbReference type="ARBA" id="ARBA00022801"/>
    </source>
</evidence>
<dbReference type="RefSeq" id="WP_330087473.1">
    <property type="nucleotide sequence ID" value="NZ_JAUGZK010000004.1"/>
</dbReference>
<gene>
    <name evidence="3" type="primary">pbp4b</name>
    <name evidence="3" type="ORF">QWF21_07775</name>
</gene>
<proteinExistence type="predicted"/>
<dbReference type="PANTHER" id="PTHR43283:SF11">
    <property type="entry name" value="BETA-LACTAMASE-RELATED DOMAIN-CONTAINING PROTEIN"/>
    <property type="match status" value="1"/>
</dbReference>
<name>A0ABU7JEP5_9GAMM</name>
<keyword evidence="1" id="KW-0378">Hydrolase</keyword>
<dbReference type="InterPro" id="IPR012338">
    <property type="entry name" value="Beta-lactam/transpept-like"/>
</dbReference>
<dbReference type="Gene3D" id="3.40.710.10">
    <property type="entry name" value="DD-peptidase/beta-lactamase superfamily"/>
    <property type="match status" value="1"/>
</dbReference>
<protein>
    <submittedName>
        <fullName evidence="3">Penicillin binding protein PBP4B</fullName>
    </submittedName>
</protein>
<dbReference type="EMBL" id="JAUGZK010000004">
    <property type="protein sequence ID" value="MEE2024144.1"/>
    <property type="molecule type" value="Genomic_DNA"/>
</dbReference>
<evidence type="ECO:0000259" key="2">
    <source>
        <dbReference type="Pfam" id="PF00144"/>
    </source>
</evidence>
<dbReference type="PANTHER" id="PTHR43283">
    <property type="entry name" value="BETA-LACTAMASE-RELATED"/>
    <property type="match status" value="1"/>
</dbReference>
<sequence length="540" mass="59862">MARRYPLLITTVLALFLPLGAGMTFSSDWPVSVREPAQLSIELPEQRSQRRLVNDRRIFYSYQGQGALWLDLQQASSASILINGRELALPPQLSEQPMILSLADYTRDGLNQLRLAAVEPADASIRLRFNFPLLLDGTAADAGFSAQRLAELDAMIEQEVAAGFPGAVLLIAKNGRVIKETAYGYAKRYDRHGQQLVQPEPMQTDTLFDIASNSKMYATVYAVMKLATEGQLDINAPIAHYLPEYQGDGRELRLVRDLLDHSAGYGPELHFFRPDNRLGADFYSIEAERTKQLLIEQVPFQRPRGQSAVYSDTGFMLLGALVERVAGMALDTYLEQQLYQPLGLSSTLFNPLQKGIAANRIAATELDGNTRGGLHQQFPAMRRGVLRGEVHDEKAFYSLGGVAGHAGLFSTARELAVLMMLAQHGGYGDVAVFSQPVIQQFVRPSGQDHRFGLGWRTAVGSDLDWHFGPYASRYAFGHTGWTGTATLIDPYYDLLVVLLTNKKHSPIRQDSSGYYFSGDRFETGMYGSVMSKIYEAMLGL</sequence>
<evidence type="ECO:0000313" key="3">
    <source>
        <dbReference type="EMBL" id="MEE2024144.1"/>
    </source>
</evidence>
<reference evidence="3 4" key="1">
    <citation type="submission" date="2023-06" db="EMBL/GenBank/DDBJ databases">
        <title>Alkalimonas sp., MEB004 an alkaliphilic bacterium isolated from Lonar Lake, India.</title>
        <authorList>
            <person name="Joshi A."/>
            <person name="Thite S."/>
        </authorList>
    </citation>
    <scope>NUCLEOTIDE SEQUENCE [LARGE SCALE GENOMIC DNA]</scope>
    <source>
        <strain evidence="3 4">MEB004</strain>
    </source>
</reference>
<dbReference type="InterPro" id="IPR001466">
    <property type="entry name" value="Beta-lactam-related"/>
</dbReference>
<keyword evidence="4" id="KW-1185">Reference proteome</keyword>
<evidence type="ECO:0000313" key="4">
    <source>
        <dbReference type="Proteomes" id="UP001339167"/>
    </source>
</evidence>
<dbReference type="Pfam" id="PF00144">
    <property type="entry name" value="Beta-lactamase"/>
    <property type="match status" value="1"/>
</dbReference>
<dbReference type="NCBIfam" id="NF002968">
    <property type="entry name" value="PRK03642.1"/>
    <property type="match status" value="1"/>
</dbReference>
<accession>A0ABU7JEP5</accession>
<dbReference type="Proteomes" id="UP001339167">
    <property type="component" value="Unassembled WGS sequence"/>
</dbReference>
<feature type="domain" description="Beta-lactamase-related" evidence="2">
    <location>
        <begin position="152"/>
        <end position="506"/>
    </location>
</feature>